<dbReference type="EMBL" id="JAVTLL010000045">
    <property type="protein sequence ID" value="MDT7847239.1"/>
    <property type="molecule type" value="Genomic_DNA"/>
</dbReference>
<name>A0ABU3M6W0_9ACTN</name>
<comment type="caution">
    <text evidence="1">The sequence shown here is derived from an EMBL/GenBank/DDBJ whole genome shotgun (WGS) entry which is preliminary data.</text>
</comment>
<evidence type="ECO:0000313" key="1">
    <source>
        <dbReference type="EMBL" id="MDT7847239.1"/>
    </source>
</evidence>
<proteinExistence type="predicted"/>
<sequence length="72" mass="7837">MSTPAECPLCHQPTRSAAARSRGGIGDRCWRKLAPAQRAAIRRDPARIRAVLTTPVPLSDNQLALTEEEIST</sequence>
<dbReference type="Proteomes" id="UP001257948">
    <property type="component" value="Unassembled WGS sequence"/>
</dbReference>
<protein>
    <submittedName>
        <fullName evidence="1">Uncharacterized protein</fullName>
    </submittedName>
</protein>
<keyword evidence="2" id="KW-1185">Reference proteome</keyword>
<accession>A0ABU3M6W0</accession>
<reference evidence="2" key="1">
    <citation type="submission" date="2023-07" db="EMBL/GenBank/DDBJ databases">
        <title>Draft genome sequence of the endophytic actinobacterium Streptomyces justiciae WPN32, a potential antibiotic producer.</title>
        <authorList>
            <person name="Yasawong M."/>
            <person name="Pana W."/>
            <person name="Ganta P."/>
            <person name="Santapan N."/>
            <person name="Songngamsuk T."/>
            <person name="Phatcharaharikarn M."/>
            <person name="Kerdtoob S."/>
            <person name="Nantapong N."/>
        </authorList>
    </citation>
    <scope>NUCLEOTIDE SEQUENCE [LARGE SCALE GENOMIC DNA]</scope>
    <source>
        <strain evidence="2">WPN32</strain>
    </source>
</reference>
<organism evidence="1 2">
    <name type="scientific">Streptomyces justiciae</name>
    <dbReference type="NCBI Taxonomy" id="2780140"/>
    <lineage>
        <taxon>Bacteria</taxon>
        <taxon>Bacillati</taxon>
        <taxon>Actinomycetota</taxon>
        <taxon>Actinomycetes</taxon>
        <taxon>Kitasatosporales</taxon>
        <taxon>Streptomycetaceae</taxon>
        <taxon>Streptomyces</taxon>
    </lineage>
</organism>
<gene>
    <name evidence="1" type="ORF">RQC66_41605</name>
</gene>
<evidence type="ECO:0000313" key="2">
    <source>
        <dbReference type="Proteomes" id="UP001257948"/>
    </source>
</evidence>
<dbReference type="RefSeq" id="WP_314207436.1">
    <property type="nucleotide sequence ID" value="NZ_JAVTLL010000045.1"/>
</dbReference>